<reference evidence="3" key="1">
    <citation type="submission" date="2019-08" db="EMBL/GenBank/DDBJ databases">
        <authorList>
            <person name="Kucharzyk K."/>
            <person name="Murdoch R.W."/>
            <person name="Higgins S."/>
            <person name="Loffler F."/>
        </authorList>
    </citation>
    <scope>NUCLEOTIDE SEQUENCE</scope>
</reference>
<dbReference type="PANTHER" id="PTHR32328:SF0">
    <property type="entry name" value="L-SERYL-TRNA(SEC) SELENIUM TRANSFERASE"/>
    <property type="match status" value="1"/>
</dbReference>
<proteinExistence type="predicted"/>
<evidence type="ECO:0000256" key="1">
    <source>
        <dbReference type="ARBA" id="ARBA00001933"/>
    </source>
</evidence>
<sequence>MSTMITLGGGKIREVGMSNAVAAEDIEEAINQNTVGLMYVKSHHCVQKGMVSIEKMIEIAHKHNLPLLVDAAAEEDLCKYYALGADLVVYSGAKAIEATTSGFITGRKELISSCKKQYIGIGRAMKVGKESIMGLLKALECYKNKDHQAELIKQKEINTYLIAEINRLKGLKAKEIQDEAGRQIFRTEVLVDDRITGKTASTIDEELRMGNPSIHCRKHNVNQGLLSFDPRPLIDGDKELIVQKLKAIIGDGK</sequence>
<keyword evidence="3" id="KW-0456">Lyase</keyword>
<evidence type="ECO:0000256" key="2">
    <source>
        <dbReference type="ARBA" id="ARBA00022898"/>
    </source>
</evidence>
<protein>
    <submittedName>
        <fullName evidence="3">D-glucosaminate-6-phosphate ammonia lyase</fullName>
        <ecNumber evidence="3">4.3.1.29</ecNumber>
    </submittedName>
</protein>
<dbReference type="EMBL" id="VSSQ01021433">
    <property type="protein sequence ID" value="MPM67014.1"/>
    <property type="molecule type" value="Genomic_DNA"/>
</dbReference>
<organism evidence="3">
    <name type="scientific">bioreactor metagenome</name>
    <dbReference type="NCBI Taxonomy" id="1076179"/>
    <lineage>
        <taxon>unclassified sequences</taxon>
        <taxon>metagenomes</taxon>
        <taxon>ecological metagenomes</taxon>
    </lineage>
</organism>
<dbReference type="AlphaFoldDB" id="A0A645BZ74"/>
<dbReference type="InterPro" id="IPR015424">
    <property type="entry name" value="PyrdxlP-dep_Trfase"/>
</dbReference>
<dbReference type="PANTHER" id="PTHR32328">
    <property type="entry name" value="L-SERYL-TRNA(SEC) SELENIUM TRANSFERASE"/>
    <property type="match status" value="1"/>
</dbReference>
<name>A0A645BZ74_9ZZZZ</name>
<keyword evidence="2" id="KW-0663">Pyridoxal phosphate</keyword>
<dbReference type="InterPro" id="IPR015421">
    <property type="entry name" value="PyrdxlP-dep_Trfase_major"/>
</dbReference>
<gene>
    <name evidence="3" type="primary">dgaE_5</name>
    <name evidence="3" type="ORF">SDC9_113929</name>
</gene>
<dbReference type="Gene3D" id="3.40.640.10">
    <property type="entry name" value="Type I PLP-dependent aspartate aminotransferase-like (Major domain)"/>
    <property type="match status" value="1"/>
</dbReference>
<dbReference type="Pfam" id="PF03841">
    <property type="entry name" value="SelA"/>
    <property type="match status" value="1"/>
</dbReference>
<dbReference type="GO" id="GO:0016829">
    <property type="term" value="F:lyase activity"/>
    <property type="evidence" value="ECO:0007669"/>
    <property type="project" value="UniProtKB-KW"/>
</dbReference>
<dbReference type="SUPFAM" id="SSF53383">
    <property type="entry name" value="PLP-dependent transferases"/>
    <property type="match status" value="1"/>
</dbReference>
<dbReference type="EC" id="4.3.1.29" evidence="3"/>
<dbReference type="InterPro" id="IPR018319">
    <property type="entry name" value="SelA-like"/>
</dbReference>
<accession>A0A645BZ74</accession>
<evidence type="ECO:0000313" key="3">
    <source>
        <dbReference type="EMBL" id="MPM67014.1"/>
    </source>
</evidence>
<dbReference type="GO" id="GO:0004125">
    <property type="term" value="F:L-seryl-tRNA(Sec) selenium transferase activity"/>
    <property type="evidence" value="ECO:0007669"/>
    <property type="project" value="TreeGrafter"/>
</dbReference>
<comment type="caution">
    <text evidence="3">The sequence shown here is derived from an EMBL/GenBank/DDBJ whole genome shotgun (WGS) entry which is preliminary data.</text>
</comment>
<comment type="cofactor">
    <cofactor evidence="1">
        <name>pyridoxal 5'-phosphate</name>
        <dbReference type="ChEBI" id="CHEBI:597326"/>
    </cofactor>
</comment>